<dbReference type="EMBL" id="MT143282">
    <property type="protein sequence ID" value="QJA95063.1"/>
    <property type="molecule type" value="Genomic_DNA"/>
</dbReference>
<evidence type="ECO:0008006" key="3">
    <source>
        <dbReference type="Google" id="ProtNLM"/>
    </source>
</evidence>
<accession>A0A6M3LKL2</accession>
<evidence type="ECO:0000313" key="2">
    <source>
        <dbReference type="EMBL" id="QJA95063.1"/>
    </source>
</evidence>
<proteinExistence type="predicted"/>
<gene>
    <name evidence="2" type="ORF">MM415B03670_0011</name>
</gene>
<protein>
    <recommendedName>
        <fullName evidence="3">Portal protein</fullName>
    </recommendedName>
</protein>
<sequence length="361" mass="41015">MLPVGFPLQYLTGRIEYPITKGDLEPISHNFAYSRGISAKTKFNQALMDEMFKAIILKTRKSYAPPIANNSGRILSKRIFDPGTVHNNIDPAKLQQIGENNGITGPEMTAIEYVKKIIDESSINPLFEGQRTPGEQTAKEIAELQKQSLMRLGVAIIGVINMETDMVWKRMWDIIRNWTEAIDVKVDKVRGETLKKYRTETVESEFEDGQKGQRIIEMKTGGHPNPRQIKAEENLLTRKKGVPVRKLYIDPEKLRSVKYRFYVKVTPSERDQSELRAIMFEESMLKAMQMFPESINKEYVKQQWAIYQKLDPEKLFIQGAPSMMGMPGQQQGQPGMGALGAQGLPQPPRAVKPSMKQLQTA</sequence>
<evidence type="ECO:0000256" key="1">
    <source>
        <dbReference type="SAM" id="MobiDB-lite"/>
    </source>
</evidence>
<feature type="region of interest" description="Disordered" evidence="1">
    <location>
        <begin position="324"/>
        <end position="361"/>
    </location>
</feature>
<organism evidence="2">
    <name type="scientific">viral metagenome</name>
    <dbReference type="NCBI Taxonomy" id="1070528"/>
    <lineage>
        <taxon>unclassified sequences</taxon>
        <taxon>metagenomes</taxon>
        <taxon>organismal metagenomes</taxon>
    </lineage>
</organism>
<feature type="compositionally biased region" description="Low complexity" evidence="1">
    <location>
        <begin position="324"/>
        <end position="333"/>
    </location>
</feature>
<reference evidence="2" key="1">
    <citation type="submission" date="2020-03" db="EMBL/GenBank/DDBJ databases">
        <title>The deep terrestrial virosphere.</title>
        <authorList>
            <person name="Holmfeldt K."/>
            <person name="Nilsson E."/>
            <person name="Simone D."/>
            <person name="Lopez-Fernandez M."/>
            <person name="Wu X."/>
            <person name="de Brujin I."/>
            <person name="Lundin D."/>
            <person name="Andersson A."/>
            <person name="Bertilsson S."/>
            <person name="Dopson M."/>
        </authorList>
    </citation>
    <scope>NUCLEOTIDE SEQUENCE</scope>
    <source>
        <strain evidence="2">MM415B03670</strain>
    </source>
</reference>
<dbReference type="AlphaFoldDB" id="A0A6M3LKL2"/>
<name>A0A6M3LKL2_9ZZZZ</name>